<reference evidence="6" key="1">
    <citation type="journal article" date="2011" name="Genome Res.">
        <title>Phylogeny-wide analysis of social amoeba genomes highlights ancient origins for complex intercellular communication.</title>
        <authorList>
            <person name="Heidel A.J."/>
            <person name="Lawal H.M."/>
            <person name="Felder M."/>
            <person name="Schilde C."/>
            <person name="Helps N.R."/>
            <person name="Tunggal B."/>
            <person name="Rivero F."/>
            <person name="John U."/>
            <person name="Schleicher M."/>
            <person name="Eichinger L."/>
            <person name="Platzer M."/>
            <person name="Noegel A.A."/>
            <person name="Schaap P."/>
            <person name="Gloeckner G."/>
        </authorList>
    </citation>
    <scope>NUCLEOTIDE SEQUENCE [LARGE SCALE GENOMIC DNA]</scope>
    <source>
        <strain evidence="6">SH3</strain>
    </source>
</reference>
<comment type="cofactor">
    <cofactor evidence="1">
        <name>a divalent metal cation</name>
        <dbReference type="ChEBI" id="CHEBI:60240"/>
    </cofactor>
</comment>
<organism evidence="5 6">
    <name type="scientific">Cavenderia fasciculata</name>
    <name type="common">Slime mold</name>
    <name type="synonym">Dictyostelium fasciculatum</name>
    <dbReference type="NCBI Taxonomy" id="261658"/>
    <lineage>
        <taxon>Eukaryota</taxon>
        <taxon>Amoebozoa</taxon>
        <taxon>Evosea</taxon>
        <taxon>Eumycetozoa</taxon>
        <taxon>Dictyostelia</taxon>
        <taxon>Acytosteliales</taxon>
        <taxon>Cavenderiaceae</taxon>
        <taxon>Cavenderia</taxon>
    </lineage>
</organism>
<accession>F4QCR7</accession>
<dbReference type="EMBL" id="GL883029">
    <property type="protein sequence ID" value="EGG13649.1"/>
    <property type="molecule type" value="Genomic_DNA"/>
</dbReference>
<name>F4QCR7_CACFS</name>
<gene>
    <name evidence="5" type="ORF">DFA_11410</name>
</gene>
<dbReference type="RefSeq" id="XP_004350353.1">
    <property type="nucleotide sequence ID" value="XM_004350303.1"/>
</dbReference>
<sequence length="374" mass="41752">MNRPKAFPISLVALSQTLSVFHWLVSISGSMIRATLPLVCLAFLFTFATMVDSIPPDLQVAIIVYDGFMPTMQDTLLPAFQSLGSTRFQEAQNHQKYCMLGRKGGGRTLENYGKCEFGGVSISAFLTKENVPNCPFPGSMNDNVIAQTTNPLVLCTLNEEHLLGDRVYQGFRRIVVPHKKRVNVPLTTEQKERNEHVAQNRVVVDKYLENLKVFGCFNKPWRSSIEQLTKAFYIINYVVNFEMDNGLRWTRSSNTVNQIEPRPVQVAAMRPTRASMAPPPPLVAVDTRSLGSSMPPPPIESTPTTRVPNILDLIPIPSSTTIPIVVESTSATSHEPKRKRYSYTGDLLSVDETIARTIDGLLNYDMHCFVGFVD</sequence>
<keyword evidence="6" id="KW-1185">Reference proteome</keyword>
<evidence type="ECO:0000256" key="1">
    <source>
        <dbReference type="ARBA" id="ARBA00001968"/>
    </source>
</evidence>
<evidence type="ECO:0000313" key="6">
    <source>
        <dbReference type="Proteomes" id="UP000007797"/>
    </source>
</evidence>
<dbReference type="InterPro" id="IPR039477">
    <property type="entry name" value="ILEI/PANDER_dom"/>
</dbReference>
<dbReference type="Pfam" id="PF15711">
    <property type="entry name" value="ILEI"/>
    <property type="match status" value="1"/>
</dbReference>
<feature type="domain" description="DDE Tnp4" evidence="3">
    <location>
        <begin position="134"/>
        <end position="239"/>
    </location>
</feature>
<dbReference type="InterPro" id="IPR027806">
    <property type="entry name" value="HARBI1_dom"/>
</dbReference>
<dbReference type="Pfam" id="PF13359">
    <property type="entry name" value="DDE_Tnp_4"/>
    <property type="match status" value="1"/>
</dbReference>
<dbReference type="OrthoDB" id="5971574at2759"/>
<dbReference type="Proteomes" id="UP000007797">
    <property type="component" value="Unassembled WGS sequence"/>
</dbReference>
<evidence type="ECO:0000256" key="2">
    <source>
        <dbReference type="ARBA" id="ARBA00022723"/>
    </source>
</evidence>
<evidence type="ECO:0000259" key="4">
    <source>
        <dbReference type="Pfam" id="PF15711"/>
    </source>
</evidence>
<dbReference type="AlphaFoldDB" id="F4QCR7"/>
<evidence type="ECO:0000259" key="3">
    <source>
        <dbReference type="Pfam" id="PF13359"/>
    </source>
</evidence>
<keyword evidence="2" id="KW-0479">Metal-binding</keyword>
<evidence type="ECO:0000313" key="5">
    <source>
        <dbReference type="EMBL" id="EGG13649.1"/>
    </source>
</evidence>
<dbReference type="KEGG" id="dfa:DFA_11410"/>
<dbReference type="GeneID" id="14865351"/>
<feature type="domain" description="ILEI/PANDER" evidence="4">
    <location>
        <begin position="47"/>
        <end position="105"/>
    </location>
</feature>
<protein>
    <recommendedName>
        <fullName evidence="7">DDE Tnp4 domain-containing protein</fullName>
    </recommendedName>
</protein>
<dbReference type="GO" id="GO:0046872">
    <property type="term" value="F:metal ion binding"/>
    <property type="evidence" value="ECO:0007669"/>
    <property type="project" value="UniProtKB-KW"/>
</dbReference>
<evidence type="ECO:0008006" key="7">
    <source>
        <dbReference type="Google" id="ProtNLM"/>
    </source>
</evidence>
<proteinExistence type="predicted"/>